<evidence type="ECO:0000313" key="2">
    <source>
        <dbReference type="Proteomes" id="UP000663193"/>
    </source>
</evidence>
<name>A0A7U2NNZ8_PHANO</name>
<accession>A0A7U2NNZ8</accession>
<dbReference type="AlphaFoldDB" id="A0A7U2NNZ8"/>
<dbReference type="KEGG" id="pno:SNOG_11207"/>
<keyword evidence="2" id="KW-1185">Reference proteome</keyword>
<reference evidence="2" key="1">
    <citation type="journal article" date="2021" name="BMC Genomics">
        <title>Chromosome-level genome assembly and manually-curated proteome of model necrotroph Parastagonospora nodorum Sn15 reveals a genome-wide trove of candidate effector homologs, and redundancy of virulence-related functions within an accessory chromosome.</title>
        <authorList>
            <person name="Bertazzoni S."/>
            <person name="Jones D.A.B."/>
            <person name="Phan H.T."/>
            <person name="Tan K.-C."/>
            <person name="Hane J.K."/>
        </authorList>
    </citation>
    <scope>NUCLEOTIDE SEQUENCE [LARGE SCALE GENOMIC DNA]</scope>
    <source>
        <strain evidence="2">SN15 / ATCC MYA-4574 / FGSC 10173)</strain>
    </source>
</reference>
<evidence type="ECO:0000313" key="1">
    <source>
        <dbReference type="EMBL" id="QRD05309.1"/>
    </source>
</evidence>
<dbReference type="Proteomes" id="UP000663193">
    <property type="component" value="Chromosome 18"/>
</dbReference>
<sequence length="271" mass="30608">MSEYQPSALLAMPTELRLDVYRYLFEDCLADGEVSDVAGLFLCCREIQQELEAELMARVRPLLTAKYEWESTSFRNGIISFKLHRGLNVKAEKVALSVDLPLGKHGLRSITSDYEEAKDALRVALRALKPVLTLPWSVFTLSLGRHAQLEELDMRDVDGLFDRFFRGLHPGSSTFRTLKHIDRLVLSYGHSRSPACASTSILRTLSDTSDRLGFCLKGRFSRSYTNAWVSRLSTGKDKVWRLTVDFEHGMRAVDGVLFEVGHPGGIRIRTP</sequence>
<proteinExistence type="predicted"/>
<gene>
    <name evidence="1" type="ORF">JI435_112070</name>
</gene>
<organism evidence="1 2">
    <name type="scientific">Phaeosphaeria nodorum (strain SN15 / ATCC MYA-4574 / FGSC 10173)</name>
    <name type="common">Glume blotch fungus</name>
    <name type="synonym">Parastagonospora nodorum</name>
    <dbReference type="NCBI Taxonomy" id="321614"/>
    <lineage>
        <taxon>Eukaryota</taxon>
        <taxon>Fungi</taxon>
        <taxon>Dikarya</taxon>
        <taxon>Ascomycota</taxon>
        <taxon>Pezizomycotina</taxon>
        <taxon>Dothideomycetes</taxon>
        <taxon>Pleosporomycetidae</taxon>
        <taxon>Pleosporales</taxon>
        <taxon>Pleosporineae</taxon>
        <taxon>Phaeosphaeriaceae</taxon>
        <taxon>Parastagonospora</taxon>
    </lineage>
</organism>
<protein>
    <submittedName>
        <fullName evidence="1">Uncharacterized protein</fullName>
    </submittedName>
</protein>
<dbReference type="EMBL" id="CP069040">
    <property type="protein sequence ID" value="QRD05309.1"/>
    <property type="molecule type" value="Genomic_DNA"/>
</dbReference>
<dbReference type="RefSeq" id="XP_001801450.1">
    <property type="nucleotide sequence ID" value="XM_001801398.1"/>
</dbReference>
<dbReference type="VEuPathDB" id="FungiDB:JI435_112070"/>
<dbReference type="OrthoDB" id="3799368at2759"/>